<accession>A0AAJ5C075</accession>
<protein>
    <recommendedName>
        <fullName evidence="3">Lipoprotein</fullName>
    </recommendedName>
</protein>
<dbReference type="RefSeq" id="WP_093096158.1">
    <property type="nucleotide sequence ID" value="NZ_FNGK01000001.1"/>
</dbReference>
<proteinExistence type="predicted"/>
<dbReference type="KEGG" id="smiz:4412673_01952"/>
<dbReference type="EMBL" id="LT906468">
    <property type="protein sequence ID" value="SNV50097.1"/>
    <property type="molecule type" value="Genomic_DNA"/>
</dbReference>
<reference evidence="1 2" key="1">
    <citation type="submission" date="2017-06" db="EMBL/GenBank/DDBJ databases">
        <authorList>
            <consortium name="Pathogen Informatics"/>
        </authorList>
    </citation>
    <scope>NUCLEOTIDE SEQUENCE [LARGE SCALE GENOMIC DNA]</scope>
    <source>
        <strain evidence="1 2">NCTC12149</strain>
    </source>
</reference>
<sequence length="386" mass="44456">MKNKRLLLPTLKILTLVFGFSFLTSCDFFSSSKKDFQWNDEVATLTGKDLKSWLRKAPFSNELKGNDNEVMFSNAEQVFPFLGKYYNSVEQQKKNYSDSEAGHIYQTETILFQDPHWGDLFVNAALMYNNDELYLSDSNIETGDPMFEGKDAVFNTYHGGLMETAVHSKAQDTKNGLYWGSNSTKVYLLAFYQKNNLAFEVAVPLIGQDTLATLNKLKEVNTALGLNVPEWANAQLKDLNPLDNNGTFWKDPFQGFFAVDYFIQTVFLKILDTDFKEEQSSSDEDIHQFSANHNGGTAKFSVKTATSTLNFEDFEKKYKDLAHYEYFHKKVYYEEKESGNEVQGKAYAFYSKDKVLEFEFSYPKNNPELKKQMHSILKYVKITNPY</sequence>
<evidence type="ECO:0000313" key="1">
    <source>
        <dbReference type="EMBL" id="SNV50097.1"/>
    </source>
</evidence>
<organism evidence="1 2">
    <name type="scientific">Sphingobacterium mizutaii</name>
    <dbReference type="NCBI Taxonomy" id="1010"/>
    <lineage>
        <taxon>Bacteria</taxon>
        <taxon>Pseudomonadati</taxon>
        <taxon>Bacteroidota</taxon>
        <taxon>Sphingobacteriia</taxon>
        <taxon>Sphingobacteriales</taxon>
        <taxon>Sphingobacteriaceae</taxon>
        <taxon>Sphingobacterium</taxon>
    </lineage>
</organism>
<dbReference type="PROSITE" id="PS51257">
    <property type="entry name" value="PROKAR_LIPOPROTEIN"/>
    <property type="match status" value="1"/>
</dbReference>
<dbReference type="AlphaFoldDB" id="A0AAJ5C075"/>
<name>A0AAJ5C075_9SPHI</name>
<evidence type="ECO:0000313" key="2">
    <source>
        <dbReference type="Proteomes" id="UP000215355"/>
    </source>
</evidence>
<gene>
    <name evidence="1" type="ORF">SAMEA4412673_01952</name>
</gene>
<evidence type="ECO:0008006" key="3">
    <source>
        <dbReference type="Google" id="ProtNLM"/>
    </source>
</evidence>
<dbReference type="Proteomes" id="UP000215355">
    <property type="component" value="Chromosome 1"/>
</dbReference>